<dbReference type="InterPro" id="IPR025856">
    <property type="entry name" value="HeH/LEM_domain"/>
</dbReference>
<dbReference type="EMBL" id="AP021876">
    <property type="protein sequence ID" value="BBO84480.1"/>
    <property type="molecule type" value="Genomic_DNA"/>
</dbReference>
<evidence type="ECO:0000259" key="1">
    <source>
        <dbReference type="Pfam" id="PF12949"/>
    </source>
</evidence>
<dbReference type="KEGG" id="dov:DSCO28_50460"/>
<dbReference type="AlphaFoldDB" id="A0A5K7ZWJ8"/>
<gene>
    <name evidence="2" type="ORF">DSCO28_50460</name>
</gene>
<protein>
    <recommendedName>
        <fullName evidence="1">HeH/LEM domain-containing protein</fullName>
    </recommendedName>
</protein>
<sequence>MDVIVTGKRCIDYNGRIFLPSDRIEEMEDKEALRLVGKGHVKPVETDAGVIAETSPVDEMKVPELKALLDKLGIAYPADAKKPDLVALVKANTAEPPKE</sequence>
<organism evidence="2 3">
    <name type="scientific">Desulfosarcina ovata subsp. sediminis</name>
    <dbReference type="NCBI Taxonomy" id="885957"/>
    <lineage>
        <taxon>Bacteria</taxon>
        <taxon>Pseudomonadati</taxon>
        <taxon>Thermodesulfobacteriota</taxon>
        <taxon>Desulfobacteria</taxon>
        <taxon>Desulfobacterales</taxon>
        <taxon>Desulfosarcinaceae</taxon>
        <taxon>Desulfosarcina</taxon>
    </lineage>
</organism>
<feature type="domain" description="HeH/LEM" evidence="1">
    <location>
        <begin position="60"/>
        <end position="90"/>
    </location>
</feature>
<dbReference type="CDD" id="cd12935">
    <property type="entry name" value="LEM_like"/>
    <property type="match status" value="1"/>
</dbReference>
<evidence type="ECO:0000313" key="3">
    <source>
        <dbReference type="Proteomes" id="UP000425960"/>
    </source>
</evidence>
<dbReference type="InterPro" id="IPR036361">
    <property type="entry name" value="SAP_dom_sf"/>
</dbReference>
<dbReference type="RefSeq" id="WP_155324391.1">
    <property type="nucleotide sequence ID" value="NZ_AP021876.1"/>
</dbReference>
<accession>A0A5K7ZWJ8</accession>
<proteinExistence type="predicted"/>
<dbReference type="Proteomes" id="UP000425960">
    <property type="component" value="Chromosome"/>
</dbReference>
<reference evidence="2 3" key="1">
    <citation type="submission" date="2019-11" db="EMBL/GenBank/DDBJ databases">
        <title>Comparative genomics of hydrocarbon-degrading Desulfosarcina strains.</title>
        <authorList>
            <person name="Watanabe M."/>
            <person name="Kojima H."/>
            <person name="Fukui M."/>
        </authorList>
    </citation>
    <scope>NUCLEOTIDE SEQUENCE [LARGE SCALE GENOMIC DNA]</scope>
    <source>
        <strain evidence="2 3">28bB2T</strain>
    </source>
</reference>
<name>A0A5K7ZWJ8_9BACT</name>
<dbReference type="Gene3D" id="1.10.720.30">
    <property type="entry name" value="SAP domain"/>
    <property type="match status" value="1"/>
</dbReference>
<evidence type="ECO:0000313" key="2">
    <source>
        <dbReference type="EMBL" id="BBO84480.1"/>
    </source>
</evidence>
<dbReference type="Pfam" id="PF12949">
    <property type="entry name" value="HeH"/>
    <property type="match status" value="1"/>
</dbReference>